<keyword evidence="1" id="KW-1133">Transmembrane helix</keyword>
<protein>
    <recommendedName>
        <fullName evidence="4">Interferon-induced transmembrane protein</fullName>
    </recommendedName>
</protein>
<keyword evidence="3" id="KW-1185">Reference proteome</keyword>
<dbReference type="Proteomes" id="UP000032361">
    <property type="component" value="Unassembled WGS sequence"/>
</dbReference>
<dbReference type="AlphaFoldDB" id="A0A0D7W2Y2"/>
<dbReference type="EMBL" id="JTDV01000005">
    <property type="protein sequence ID" value="KJD33068.1"/>
    <property type="molecule type" value="Genomic_DNA"/>
</dbReference>
<evidence type="ECO:0000313" key="2">
    <source>
        <dbReference type="EMBL" id="KJD33068.1"/>
    </source>
</evidence>
<proteinExistence type="predicted"/>
<organism evidence="2 3">
    <name type="scientific">Neotamlana nanhaiensis</name>
    <dbReference type="NCBI Taxonomy" id="1382798"/>
    <lineage>
        <taxon>Bacteria</taxon>
        <taxon>Pseudomonadati</taxon>
        <taxon>Bacteroidota</taxon>
        <taxon>Flavobacteriia</taxon>
        <taxon>Flavobacteriales</taxon>
        <taxon>Flavobacteriaceae</taxon>
        <taxon>Neotamlana</taxon>
    </lineage>
</organism>
<feature type="transmembrane region" description="Helical" evidence="1">
    <location>
        <begin position="6"/>
        <end position="37"/>
    </location>
</feature>
<reference evidence="2 3" key="1">
    <citation type="journal article" date="2015" name="Antonie Van Leeuwenhoek">
        <title>Tamlana nanhaiensis sp. nov., isolated from surface seawater collected from the South China Sea.</title>
        <authorList>
            <person name="Liu X."/>
            <person name="Lai Q."/>
            <person name="Du Y."/>
            <person name="Li G."/>
            <person name="Sun F."/>
            <person name="Shao Z."/>
        </authorList>
    </citation>
    <scope>NUCLEOTIDE SEQUENCE [LARGE SCALE GENOMIC DNA]</scope>
    <source>
        <strain evidence="2 3">FHC16</strain>
    </source>
</reference>
<dbReference type="PATRIC" id="fig|1382798.3.peg.3124"/>
<comment type="caution">
    <text evidence="2">The sequence shown here is derived from an EMBL/GenBank/DDBJ whole genome shotgun (WGS) entry which is preliminary data.</text>
</comment>
<keyword evidence="1" id="KW-0812">Transmembrane</keyword>
<feature type="transmembrane region" description="Helical" evidence="1">
    <location>
        <begin position="63"/>
        <end position="83"/>
    </location>
</feature>
<dbReference type="RefSeq" id="WP_044626344.1">
    <property type="nucleotide sequence ID" value="NZ_JTDV01000005.1"/>
</dbReference>
<evidence type="ECO:0000256" key="1">
    <source>
        <dbReference type="SAM" id="Phobius"/>
    </source>
</evidence>
<keyword evidence="1" id="KW-0472">Membrane</keyword>
<accession>A0A0D7W2Y2</accession>
<name>A0A0D7W2Y2_9FLAO</name>
<evidence type="ECO:0000313" key="3">
    <source>
        <dbReference type="Proteomes" id="UP000032361"/>
    </source>
</evidence>
<dbReference type="NCBIfam" id="NF040945">
    <property type="entry name" value="CCC_membrane"/>
    <property type="match status" value="1"/>
</dbReference>
<sequence>MQKLNTTLVIILSIVGIVCCCVYGLGTIAAIIAIIVANKELKKFNANPEDYSNGSAMKSAKTFAIISLCLSLIGLAFIIWIAINPCAFFDWYLGLIEGNPSIPAESLEQIYEAAEKAGCR</sequence>
<dbReference type="OrthoDB" id="1099888at2"/>
<dbReference type="STRING" id="1382798.PK35_08880"/>
<gene>
    <name evidence="2" type="ORF">PK35_08880</name>
</gene>
<evidence type="ECO:0008006" key="4">
    <source>
        <dbReference type="Google" id="ProtNLM"/>
    </source>
</evidence>